<dbReference type="SUPFAM" id="SSF69025">
    <property type="entry name" value="Hypothetical protein MTH865"/>
    <property type="match status" value="1"/>
</dbReference>
<sequence>MNVRETIKGQIESALADAAFPILTPEDLLGAFPNGADTTCQAGDLKVTAGEAGKLLSMDDFPFNSAEHVAETIVNKAGL</sequence>
<dbReference type="AlphaFoldDB" id="A0A975AIK2"/>
<dbReference type="RefSeq" id="WP_207300512.1">
    <property type="nucleotide sequence ID" value="NZ_CP071444.1"/>
</dbReference>
<dbReference type="Gene3D" id="1.10.238.80">
    <property type="entry name" value="MTH865-like"/>
    <property type="match status" value="1"/>
</dbReference>
<dbReference type="Proteomes" id="UP000663499">
    <property type="component" value="Chromosome"/>
</dbReference>
<evidence type="ECO:0000313" key="1">
    <source>
        <dbReference type="EMBL" id="QSX09173.1"/>
    </source>
</evidence>
<accession>A0A975AIK2</accession>
<proteinExistence type="predicted"/>
<organism evidence="1 2">
    <name type="scientific">Alkalibacter rhizosphaerae</name>
    <dbReference type="NCBI Taxonomy" id="2815577"/>
    <lineage>
        <taxon>Bacteria</taxon>
        <taxon>Bacillati</taxon>
        <taxon>Bacillota</taxon>
        <taxon>Clostridia</taxon>
        <taxon>Eubacteriales</taxon>
        <taxon>Eubacteriaceae</taxon>
        <taxon>Alkalibacter</taxon>
    </lineage>
</organism>
<reference evidence="1" key="1">
    <citation type="submission" date="2021-03" db="EMBL/GenBank/DDBJ databases">
        <title>Alkalibacter marinus sp. nov., isolated from tidal flat sediment.</title>
        <authorList>
            <person name="Namirimu T."/>
            <person name="Yang J.-A."/>
            <person name="Yang S.-H."/>
            <person name="Kim Y.-J."/>
            <person name="Kwon K.K."/>
        </authorList>
    </citation>
    <scope>NUCLEOTIDE SEQUENCE</scope>
    <source>
        <strain evidence="1">ES005</strain>
    </source>
</reference>
<evidence type="ECO:0000313" key="2">
    <source>
        <dbReference type="Proteomes" id="UP000663499"/>
    </source>
</evidence>
<protein>
    <recommendedName>
        <fullName evidence="3">MTH865-like family protein</fullName>
    </recommendedName>
</protein>
<dbReference type="Pfam" id="PF07747">
    <property type="entry name" value="MTH865"/>
    <property type="match status" value="1"/>
</dbReference>
<dbReference type="InterPro" id="IPR024093">
    <property type="entry name" value="Uncharacterised_MTH865"/>
</dbReference>
<gene>
    <name evidence="1" type="ORF">J0B03_03635</name>
</gene>
<keyword evidence="2" id="KW-1185">Reference proteome</keyword>
<dbReference type="InterPro" id="IPR036825">
    <property type="entry name" value="MTH865-like_sf"/>
</dbReference>
<dbReference type="EMBL" id="CP071444">
    <property type="protein sequence ID" value="QSX09173.1"/>
    <property type="molecule type" value="Genomic_DNA"/>
</dbReference>
<dbReference type="KEGG" id="alka:J0B03_03635"/>
<evidence type="ECO:0008006" key="3">
    <source>
        <dbReference type="Google" id="ProtNLM"/>
    </source>
</evidence>
<name>A0A975AIK2_9FIRM</name>